<evidence type="ECO:0000313" key="1">
    <source>
        <dbReference type="EMBL" id="MBB4623414.1"/>
    </source>
</evidence>
<evidence type="ECO:0000313" key="2">
    <source>
        <dbReference type="Proteomes" id="UP000533637"/>
    </source>
</evidence>
<dbReference type="RefSeq" id="WP_183671531.1">
    <property type="nucleotide sequence ID" value="NZ_BMPB01000007.1"/>
</dbReference>
<protein>
    <recommendedName>
        <fullName evidence="3">RteC protein</fullName>
    </recommendedName>
</protein>
<accession>A0ABR6KRK5</accession>
<proteinExistence type="predicted"/>
<gene>
    <name evidence="1" type="ORF">GGQ57_003326</name>
</gene>
<comment type="caution">
    <text evidence="1">The sequence shown here is derived from an EMBL/GenBank/DDBJ whole genome shotgun (WGS) entry which is preliminary data.</text>
</comment>
<name>A0ABR6KRK5_9BACT</name>
<sequence>MGKQPASPESVAILIENSKRGIYDSEELLEKIEDAKTIFESISTIGDTSLEFLQIVFELLSGSLSGMYEGFNGLQNMLQTDSIYAKRYHMQMINLCQYEWCKYFLGRDGNGVLVRLINFFKDCNDDVTNTYLQDLRLLIKTLGGNCDKDLRNMTAHYDKPSQMYQKLLTLNSEDEYAIRLGIQMEIHDKVLKLTNSIFTTIFSNISSANTTEHKTRKQMDIEIQTFINSQIAEAFDKKTDFKTIISDQILKAWTEVESMNKLFSQCDVGISFLQQQGLDTASIQYLQSLVEIRWIITFMRSDLICSMDSYLKASSIIERSICLHRIYRFETAALTQLYGYNDDKKSESIWHKLKGIPEFVANPMSNEVEKQLEELTTHIDCTRRNLYTHYREERQLNISERWQAFEKMNHVKELKQLLKLILLCNRIDKYLISLLASLQELQNKKSKNILDIISKIRDLGMKYENQSIIDTSDKLVSYLGFKDENNND</sequence>
<evidence type="ECO:0008006" key="3">
    <source>
        <dbReference type="Google" id="ProtNLM"/>
    </source>
</evidence>
<organism evidence="1 2">
    <name type="scientific">Parabacteroides faecis</name>
    <dbReference type="NCBI Taxonomy" id="1217282"/>
    <lineage>
        <taxon>Bacteria</taxon>
        <taxon>Pseudomonadati</taxon>
        <taxon>Bacteroidota</taxon>
        <taxon>Bacteroidia</taxon>
        <taxon>Bacteroidales</taxon>
        <taxon>Tannerellaceae</taxon>
        <taxon>Parabacteroides</taxon>
    </lineage>
</organism>
<dbReference type="Proteomes" id="UP000533637">
    <property type="component" value="Unassembled WGS sequence"/>
</dbReference>
<reference evidence="1 2" key="1">
    <citation type="submission" date="2020-08" db="EMBL/GenBank/DDBJ databases">
        <title>Genomic Encyclopedia of Type Strains, Phase IV (KMG-IV): sequencing the most valuable type-strain genomes for metagenomic binning, comparative biology and taxonomic classification.</title>
        <authorList>
            <person name="Goeker M."/>
        </authorList>
    </citation>
    <scope>NUCLEOTIDE SEQUENCE [LARGE SCALE GENOMIC DNA]</scope>
    <source>
        <strain evidence="1 2">DSM 102983</strain>
    </source>
</reference>
<dbReference type="EMBL" id="JACHOC010000006">
    <property type="protein sequence ID" value="MBB4623414.1"/>
    <property type="molecule type" value="Genomic_DNA"/>
</dbReference>
<keyword evidence="2" id="KW-1185">Reference proteome</keyword>